<protein>
    <submittedName>
        <fullName evidence="2">Uncharacterized protein</fullName>
    </submittedName>
</protein>
<evidence type="ECO:0000256" key="1">
    <source>
        <dbReference type="SAM" id="MobiDB-lite"/>
    </source>
</evidence>
<evidence type="ECO:0000313" key="3">
    <source>
        <dbReference type="Proteomes" id="UP001219525"/>
    </source>
</evidence>
<name>A0AAD6Y1Y3_9AGAR</name>
<accession>A0AAD6Y1Y3</accession>
<gene>
    <name evidence="2" type="ORF">GGX14DRAFT_404171</name>
</gene>
<comment type="caution">
    <text evidence="2">The sequence shown here is derived from an EMBL/GenBank/DDBJ whole genome shotgun (WGS) entry which is preliminary data.</text>
</comment>
<dbReference type="AlphaFoldDB" id="A0AAD6Y1Y3"/>
<reference evidence="2" key="1">
    <citation type="submission" date="2023-03" db="EMBL/GenBank/DDBJ databases">
        <title>Massive genome expansion in bonnet fungi (Mycena s.s.) driven by repeated elements and novel gene families across ecological guilds.</title>
        <authorList>
            <consortium name="Lawrence Berkeley National Laboratory"/>
            <person name="Harder C.B."/>
            <person name="Miyauchi S."/>
            <person name="Viragh M."/>
            <person name="Kuo A."/>
            <person name="Thoen E."/>
            <person name="Andreopoulos B."/>
            <person name="Lu D."/>
            <person name="Skrede I."/>
            <person name="Drula E."/>
            <person name="Henrissat B."/>
            <person name="Morin E."/>
            <person name="Kohler A."/>
            <person name="Barry K."/>
            <person name="LaButti K."/>
            <person name="Morin E."/>
            <person name="Salamov A."/>
            <person name="Lipzen A."/>
            <person name="Mereny Z."/>
            <person name="Hegedus B."/>
            <person name="Baldrian P."/>
            <person name="Stursova M."/>
            <person name="Weitz H."/>
            <person name="Taylor A."/>
            <person name="Grigoriev I.V."/>
            <person name="Nagy L.G."/>
            <person name="Martin F."/>
            <person name="Kauserud H."/>
        </authorList>
    </citation>
    <scope>NUCLEOTIDE SEQUENCE</scope>
    <source>
        <strain evidence="2">9144</strain>
    </source>
</reference>
<feature type="region of interest" description="Disordered" evidence="1">
    <location>
        <begin position="94"/>
        <end position="123"/>
    </location>
</feature>
<evidence type="ECO:0000313" key="2">
    <source>
        <dbReference type="EMBL" id="KAJ7195255.1"/>
    </source>
</evidence>
<keyword evidence="3" id="KW-1185">Reference proteome</keyword>
<dbReference type="Proteomes" id="UP001219525">
    <property type="component" value="Unassembled WGS sequence"/>
</dbReference>
<sequence length="245" mass="25887">MQGVGVARAVQGNGSSHRAAAALGIAIEVVGGDVQTARACKARDSLQTVGRGDTLHERLDKKLELADSAGGSTAFLAMWTVAARRVGGGAGALEGGGAGGRQRGAAQQRGGAASSGSEGAGHCRDSTATYNVTFRACPTWKLEAKMAPDKYNSTVPVYFLPYSNLIRRVMWAAQVPVDIRPTSAQHVTSGNMPPWHTRLYAMRHAPCVYSRTACQGYSLRMINESYAPLGPHFAPSEPKVRECNS</sequence>
<organism evidence="2 3">
    <name type="scientific">Mycena pura</name>
    <dbReference type="NCBI Taxonomy" id="153505"/>
    <lineage>
        <taxon>Eukaryota</taxon>
        <taxon>Fungi</taxon>
        <taxon>Dikarya</taxon>
        <taxon>Basidiomycota</taxon>
        <taxon>Agaricomycotina</taxon>
        <taxon>Agaricomycetes</taxon>
        <taxon>Agaricomycetidae</taxon>
        <taxon>Agaricales</taxon>
        <taxon>Marasmiineae</taxon>
        <taxon>Mycenaceae</taxon>
        <taxon>Mycena</taxon>
    </lineage>
</organism>
<proteinExistence type="predicted"/>
<feature type="compositionally biased region" description="Low complexity" evidence="1">
    <location>
        <begin position="103"/>
        <end position="117"/>
    </location>
</feature>
<dbReference type="EMBL" id="JARJCW010000092">
    <property type="protein sequence ID" value="KAJ7195255.1"/>
    <property type="molecule type" value="Genomic_DNA"/>
</dbReference>